<accession>A0A4Y2JV50</accession>
<evidence type="ECO:0000313" key="1">
    <source>
        <dbReference type="EMBL" id="GBM93242.1"/>
    </source>
</evidence>
<dbReference type="EMBL" id="BGPR01003860">
    <property type="protein sequence ID" value="GBM93242.1"/>
    <property type="molecule type" value="Genomic_DNA"/>
</dbReference>
<comment type="caution">
    <text evidence="1">The sequence shown here is derived from an EMBL/GenBank/DDBJ whole genome shotgun (WGS) entry which is preliminary data.</text>
</comment>
<protein>
    <submittedName>
        <fullName evidence="1">Uncharacterized protein</fullName>
    </submittedName>
</protein>
<dbReference type="AlphaFoldDB" id="A0A4Y2JV50"/>
<reference evidence="1 2" key="1">
    <citation type="journal article" date="2019" name="Sci. Rep.">
        <title>Orb-weaving spider Araneus ventricosus genome elucidates the spidroin gene catalogue.</title>
        <authorList>
            <person name="Kono N."/>
            <person name="Nakamura H."/>
            <person name="Ohtoshi R."/>
            <person name="Moran D.A.P."/>
            <person name="Shinohara A."/>
            <person name="Yoshida Y."/>
            <person name="Fujiwara M."/>
            <person name="Mori M."/>
            <person name="Tomita M."/>
            <person name="Arakawa K."/>
        </authorList>
    </citation>
    <scope>NUCLEOTIDE SEQUENCE [LARGE SCALE GENOMIC DNA]</scope>
</reference>
<proteinExistence type="predicted"/>
<gene>
    <name evidence="1" type="ORF">AVEN_107318_1</name>
</gene>
<evidence type="ECO:0000313" key="2">
    <source>
        <dbReference type="Proteomes" id="UP000499080"/>
    </source>
</evidence>
<name>A0A4Y2JV50_ARAVE</name>
<keyword evidence="2" id="KW-1185">Reference proteome</keyword>
<dbReference type="Proteomes" id="UP000499080">
    <property type="component" value="Unassembled WGS sequence"/>
</dbReference>
<organism evidence="1 2">
    <name type="scientific">Araneus ventricosus</name>
    <name type="common">Orbweaver spider</name>
    <name type="synonym">Epeira ventricosa</name>
    <dbReference type="NCBI Taxonomy" id="182803"/>
    <lineage>
        <taxon>Eukaryota</taxon>
        <taxon>Metazoa</taxon>
        <taxon>Ecdysozoa</taxon>
        <taxon>Arthropoda</taxon>
        <taxon>Chelicerata</taxon>
        <taxon>Arachnida</taxon>
        <taxon>Araneae</taxon>
        <taxon>Araneomorphae</taxon>
        <taxon>Entelegynae</taxon>
        <taxon>Araneoidea</taxon>
        <taxon>Araneidae</taxon>
        <taxon>Araneus</taxon>
    </lineage>
</organism>
<sequence length="98" mass="10843">MSAPPAMLNIWGGSCFQIILSTRRMIPCDSWLLVFLKSKVSLYKPLSFPATKNDIQQHMPSITQEILLNSANGVMTRLTAILLNNGQSNNSSEISFSL</sequence>